<name>A0A1Y6CDV9_9BACT</name>
<keyword evidence="5" id="KW-1185">Reference proteome</keyword>
<dbReference type="AlphaFoldDB" id="A0A1Y6CDV9"/>
<feature type="region of interest" description="Disordered" evidence="2">
    <location>
        <begin position="766"/>
        <end position="785"/>
    </location>
</feature>
<dbReference type="OrthoDB" id="9816426at2"/>
<dbReference type="RefSeq" id="WP_132322737.1">
    <property type="nucleotide sequence ID" value="NZ_FWZT01000019.1"/>
</dbReference>
<evidence type="ECO:0000259" key="3">
    <source>
        <dbReference type="Pfam" id="PF20250"/>
    </source>
</evidence>
<proteinExistence type="predicted"/>
<dbReference type="PANTHER" id="PTHR38032:SF1">
    <property type="entry name" value="RNA-BINDING PROTEIN KHPB N-TERMINAL DOMAIN-CONTAINING PROTEIN"/>
    <property type="match status" value="1"/>
</dbReference>
<protein>
    <submittedName>
        <fullName evidence="4">Uncharacterized conserved protein, DUF342 family</fullName>
    </submittedName>
</protein>
<evidence type="ECO:0000313" key="4">
    <source>
        <dbReference type="EMBL" id="SMF58686.1"/>
    </source>
</evidence>
<dbReference type="InterPro" id="IPR046865">
    <property type="entry name" value="FapA_b_solenoid"/>
</dbReference>
<dbReference type="InterPro" id="IPR005646">
    <property type="entry name" value="FapA"/>
</dbReference>
<organism evidence="4 5">
    <name type="scientific">Pseudobacteriovorax antillogorgiicola</name>
    <dbReference type="NCBI Taxonomy" id="1513793"/>
    <lineage>
        <taxon>Bacteria</taxon>
        <taxon>Pseudomonadati</taxon>
        <taxon>Bdellovibrionota</taxon>
        <taxon>Oligoflexia</taxon>
        <taxon>Oligoflexales</taxon>
        <taxon>Pseudobacteriovoracaceae</taxon>
        <taxon>Pseudobacteriovorax</taxon>
    </lineage>
</organism>
<dbReference type="PANTHER" id="PTHR38032">
    <property type="entry name" value="POLYMERASE-RELATED"/>
    <property type="match status" value="1"/>
</dbReference>
<dbReference type="Pfam" id="PF20250">
    <property type="entry name" value="FapA_N"/>
    <property type="match status" value="1"/>
</dbReference>
<feature type="domain" description="Flagellar Assembly Protein A N-terminal region" evidence="3">
    <location>
        <begin position="309"/>
        <end position="456"/>
    </location>
</feature>
<keyword evidence="1" id="KW-0175">Coiled coil</keyword>
<dbReference type="EMBL" id="FWZT01000019">
    <property type="protein sequence ID" value="SMF58686.1"/>
    <property type="molecule type" value="Genomic_DNA"/>
</dbReference>
<evidence type="ECO:0000256" key="2">
    <source>
        <dbReference type="SAM" id="MobiDB-lite"/>
    </source>
</evidence>
<dbReference type="InterPro" id="IPR046866">
    <property type="entry name" value="FapA_N"/>
</dbReference>
<dbReference type="Proteomes" id="UP000192907">
    <property type="component" value="Unassembled WGS sequence"/>
</dbReference>
<feature type="coiled-coil region" evidence="1">
    <location>
        <begin position="622"/>
        <end position="663"/>
    </location>
</feature>
<sequence length="785" mass="89108">MPSQEQNIIEQIREQNYALSFDRRNQRVILRFHVDLCLSHWRPIPEIEKKVKAKIKALKHDHKITYATTHFKKLKTIWKMIRREEYWPEDNIVRITMAHCGQDLEEIQVEVCEDYDSIAKVMIDYSPRLYSLGFAHFRSILYERLKAKKIKDKPSDACIRYILLSLRQKKASASFLLFTAIPQDLDHNHYVVRNSYYGYYYLVIDEIDDNERLLALVIEEIKERLLPKLPSQAIQNFTDDFHHIKRYLLNKSTAFGLNLPFDFLLAYQSDSKDSLKVLSAKEVGDNVVKAPHEKVIDSKVPTETEPFSIDIRLAADEMVATIISIRGAKPTPDEFLEALEEHGVTHGYEPYLDEILSDMNQGNGVNQRIVAKGKLPEGGHDPYLHVLHQELGQREYRLGVDEGQRVAEIRFKDGVDGYTVTGRDLHVLGHVKDTNVVIGDGIRLGDDGRLYTTYGGMIKASSDSIYCQKTLIHKGDYSPKFGTFEAKNHAVIEGDVEKGSHLKIKGDLTIKGALFSDLVSVQGNLTIEGGILGDSQNPMFVGGNIKAKYFDQLKIICQGTIELDEYILRSHVVCAGQLLCQGVVSNSRVFVSSSMKALDIGDDNNNPASIAIGVNFKDMRGLTILESRLHNIEELCKREQERLKQAQETNRKLEEKSKRKKINQGMYTTIEDKPVEIKPIEAYLRKAEQVLAKIKAILAARKRRLTFNTNAILVVDGSVYRNVNIDMEKKYFAREMVAAVFFSNADGSGQTPKSLADMAEFKSKHSDIIIPGEEDKKAPSQKEAS</sequence>
<reference evidence="5" key="1">
    <citation type="submission" date="2017-04" db="EMBL/GenBank/DDBJ databases">
        <authorList>
            <person name="Varghese N."/>
            <person name="Submissions S."/>
        </authorList>
    </citation>
    <scope>NUCLEOTIDE SEQUENCE [LARGE SCALE GENOMIC DNA]</scope>
    <source>
        <strain evidence="5">RKEM611</strain>
    </source>
</reference>
<evidence type="ECO:0000256" key="1">
    <source>
        <dbReference type="SAM" id="Coils"/>
    </source>
</evidence>
<accession>A0A1Y6CDV9</accession>
<dbReference type="Pfam" id="PF03961">
    <property type="entry name" value="FapA"/>
    <property type="match status" value="1"/>
</dbReference>
<gene>
    <name evidence="4" type="ORF">SAMN06296036_119129</name>
</gene>
<evidence type="ECO:0000313" key="5">
    <source>
        <dbReference type="Proteomes" id="UP000192907"/>
    </source>
</evidence>
<dbReference type="STRING" id="1513793.SAMN06296036_119129"/>